<organism evidence="2 3">
    <name type="scientific">Prorocentrum cordatum</name>
    <dbReference type="NCBI Taxonomy" id="2364126"/>
    <lineage>
        <taxon>Eukaryota</taxon>
        <taxon>Sar</taxon>
        <taxon>Alveolata</taxon>
        <taxon>Dinophyceae</taxon>
        <taxon>Prorocentrales</taxon>
        <taxon>Prorocentraceae</taxon>
        <taxon>Prorocentrum</taxon>
    </lineage>
</organism>
<evidence type="ECO:0000256" key="1">
    <source>
        <dbReference type="SAM" id="MobiDB-lite"/>
    </source>
</evidence>
<accession>A0ABN9VGS2</accession>
<sequence length="191" mass="20551">MRGINGSNDQPDAKPHGQPDAQPHGQPDAQPHGQHAAPCRHLDRNGHRRAGDPHVYGQRFDINQPGKHQLIRTPMLARLKISLLRLARATRTGRMSTSRTFGRGGVARQTSLGLPRLPSPATPCGTSSVMSARRWRGGSCPCEARARASEAGARTVLATAAAQCMVDTARCIYLSCFRCCRGPAPPGHRAV</sequence>
<proteinExistence type="predicted"/>
<dbReference type="EMBL" id="CAUYUJ010017168">
    <property type="protein sequence ID" value="CAK0872390.1"/>
    <property type="molecule type" value="Genomic_DNA"/>
</dbReference>
<feature type="region of interest" description="Disordered" evidence="1">
    <location>
        <begin position="1"/>
        <end position="60"/>
    </location>
</feature>
<keyword evidence="3" id="KW-1185">Reference proteome</keyword>
<comment type="caution">
    <text evidence="2">The sequence shown here is derived from an EMBL/GenBank/DDBJ whole genome shotgun (WGS) entry which is preliminary data.</text>
</comment>
<evidence type="ECO:0000313" key="3">
    <source>
        <dbReference type="Proteomes" id="UP001189429"/>
    </source>
</evidence>
<gene>
    <name evidence="2" type="ORF">PCOR1329_LOCUS57878</name>
</gene>
<feature type="compositionally biased region" description="Polar residues" evidence="1">
    <location>
        <begin position="1"/>
        <end position="10"/>
    </location>
</feature>
<feature type="compositionally biased region" description="Basic and acidic residues" evidence="1">
    <location>
        <begin position="40"/>
        <end position="52"/>
    </location>
</feature>
<reference evidence="2" key="1">
    <citation type="submission" date="2023-10" db="EMBL/GenBank/DDBJ databases">
        <authorList>
            <person name="Chen Y."/>
            <person name="Shah S."/>
            <person name="Dougan E. K."/>
            <person name="Thang M."/>
            <person name="Chan C."/>
        </authorList>
    </citation>
    <scope>NUCLEOTIDE SEQUENCE [LARGE SCALE GENOMIC DNA]</scope>
</reference>
<protein>
    <submittedName>
        <fullName evidence="2">Uncharacterized protein</fullName>
    </submittedName>
</protein>
<evidence type="ECO:0000313" key="2">
    <source>
        <dbReference type="EMBL" id="CAK0872390.1"/>
    </source>
</evidence>
<dbReference type="Proteomes" id="UP001189429">
    <property type="component" value="Unassembled WGS sequence"/>
</dbReference>
<feature type="region of interest" description="Disordered" evidence="1">
    <location>
        <begin position="109"/>
        <end position="128"/>
    </location>
</feature>
<name>A0ABN9VGS2_9DINO</name>